<dbReference type="InParanoid" id="A0A5F8ADK0"/>
<dbReference type="AlphaFoldDB" id="A0A5F8ADK0"/>
<dbReference type="PANTHER" id="PTHR19446">
    <property type="entry name" value="REVERSE TRANSCRIPTASES"/>
    <property type="match status" value="1"/>
</dbReference>
<reference evidence="4" key="1">
    <citation type="journal article" date="2007" name="Science">
        <title>Evolutionary and biomedical insights from the rhesus macaque genome.</title>
        <authorList>
            <person name="Gibbs R.A."/>
            <person name="Rogers J."/>
            <person name="Katze M.G."/>
            <person name="Bumgarner R."/>
            <person name="Weinstock G.M."/>
            <person name="Mardis E.R."/>
            <person name="Remington K.A."/>
            <person name="Strausberg R.L."/>
            <person name="Venter J.C."/>
            <person name="Wilson R.K."/>
            <person name="Batzer M.A."/>
            <person name="Bustamante C.D."/>
            <person name="Eichler E.E."/>
            <person name="Hahn M.W."/>
            <person name="Hardison R.C."/>
            <person name="Makova K.D."/>
            <person name="Miller W."/>
            <person name="Milosavljevic A."/>
            <person name="Palermo R.E."/>
            <person name="Siepel A."/>
            <person name="Sikela J.M."/>
            <person name="Attaway T."/>
            <person name="Bell S."/>
            <person name="Bernard K.E."/>
            <person name="Buhay C.J."/>
            <person name="Chandrabose M.N."/>
            <person name="Dao M."/>
            <person name="Davis C."/>
            <person name="Delehaunty K.D."/>
            <person name="Ding Y."/>
            <person name="Dinh H.H."/>
            <person name="Dugan-Rocha S."/>
            <person name="Fulton L.A."/>
            <person name="Gabisi R.A."/>
            <person name="Garner T.T."/>
            <person name="Godfrey J."/>
            <person name="Hawes A.C."/>
            <person name="Hernandez J."/>
            <person name="Hines S."/>
            <person name="Holder M."/>
            <person name="Hume J."/>
            <person name="Jhangiani S.N."/>
            <person name="Joshi V."/>
            <person name="Khan Z.M."/>
            <person name="Kirkness E.F."/>
            <person name="Cree A."/>
            <person name="Fowler R.G."/>
            <person name="Lee S."/>
            <person name="Lewis L.R."/>
            <person name="Li Z."/>
            <person name="Liu Y.-S."/>
            <person name="Moore S.M."/>
            <person name="Muzny D."/>
            <person name="Nazareth L.V."/>
            <person name="Ngo D.N."/>
            <person name="Okwuonu G.O."/>
            <person name="Pai G."/>
            <person name="Parker D."/>
            <person name="Paul H.A."/>
            <person name="Pfannkoch C."/>
            <person name="Pohl C.S."/>
            <person name="Rogers Y.-H.C."/>
            <person name="Ruiz S.J."/>
            <person name="Sabo A."/>
            <person name="Santibanez J."/>
            <person name="Schneider B.W."/>
            <person name="Smith S.M."/>
            <person name="Sodergren E."/>
            <person name="Svatek A.F."/>
            <person name="Utterback T.R."/>
            <person name="Vattathil S."/>
            <person name="Warren W."/>
            <person name="White C.S."/>
            <person name="Chinwalla A.T."/>
            <person name="Feng Y."/>
            <person name="Halpern A.L."/>
            <person name="Hillier L.W."/>
            <person name="Huang X."/>
            <person name="Minx P."/>
            <person name="Nelson J.O."/>
            <person name="Pepin K.H."/>
            <person name="Qin X."/>
            <person name="Sutton G.G."/>
            <person name="Venter E."/>
            <person name="Walenz B.P."/>
            <person name="Wallis J.W."/>
            <person name="Worley K.C."/>
            <person name="Yang S.-P."/>
            <person name="Jones S.M."/>
            <person name="Marra M.A."/>
            <person name="Rocchi M."/>
            <person name="Schein J.E."/>
            <person name="Baertsch R."/>
            <person name="Clarke L."/>
            <person name="Csuros M."/>
            <person name="Glasscock J."/>
            <person name="Harris R.A."/>
            <person name="Havlak P."/>
            <person name="Jackson A.R."/>
            <person name="Jiang H."/>
            <person name="Liu Y."/>
            <person name="Messina D.N."/>
            <person name="Shen Y."/>
            <person name="Song H.X.-Z."/>
            <person name="Wylie T."/>
            <person name="Zhang L."/>
            <person name="Birney E."/>
            <person name="Han K."/>
            <person name="Konkel M.K."/>
            <person name="Lee J."/>
            <person name="Smit A.F.A."/>
            <person name="Ullmer B."/>
            <person name="Wang H."/>
            <person name="Xing J."/>
            <person name="Burhans R."/>
            <person name="Cheng Z."/>
            <person name="Karro J.E."/>
            <person name="Ma J."/>
            <person name="Raney B."/>
            <person name="She X."/>
            <person name="Cox M.J."/>
            <person name="Demuth J.P."/>
            <person name="Dumas L.J."/>
            <person name="Han S.-G."/>
            <person name="Hopkins J."/>
            <person name="Karimpour-Fard A."/>
            <person name="Kim Y.H."/>
            <person name="Pollack J.R."/>
            <person name="Vinar T."/>
            <person name="Addo-Quaye C."/>
            <person name="Degenhardt J."/>
            <person name="Denby A."/>
            <person name="Hubisz M.J."/>
            <person name="Indap A."/>
            <person name="Kosiol C."/>
            <person name="Lahn B.T."/>
            <person name="Lawson H.A."/>
            <person name="Marklein A."/>
            <person name="Nielsen R."/>
            <person name="Vallender E.J."/>
            <person name="Clark A.G."/>
            <person name="Ferguson B."/>
            <person name="Hernandez R.D."/>
            <person name="Hirani K."/>
            <person name="Kehrer-Sawatzki H."/>
            <person name="Kolb J."/>
            <person name="Patil S."/>
            <person name="Pu L.-L."/>
            <person name="Ren Y."/>
            <person name="Smith D.G."/>
            <person name="Wheeler D.A."/>
            <person name="Schenck I."/>
            <person name="Ball E.V."/>
            <person name="Chen R."/>
            <person name="Cooper D.N."/>
            <person name="Giardine B."/>
            <person name="Hsu F."/>
            <person name="Kent W.J."/>
            <person name="Lesk A."/>
            <person name="Nelson D.L."/>
            <person name="O'brien W.E."/>
            <person name="Pruefer K."/>
            <person name="Stenson P.D."/>
            <person name="Wallace J.C."/>
            <person name="Ke H."/>
            <person name="Liu X.-M."/>
            <person name="Wang P."/>
            <person name="Xiang A.P."/>
            <person name="Yang F."/>
            <person name="Barber G.P."/>
            <person name="Haussler D."/>
            <person name="Karolchik D."/>
            <person name="Kern A.D."/>
            <person name="Kuhn R.M."/>
            <person name="Smith K.E."/>
            <person name="Zwieg A.S."/>
        </authorList>
    </citation>
    <scope>NUCLEOTIDE SEQUENCE [LARGE SCALE GENOMIC DNA]</scope>
    <source>
        <strain evidence="4">17573</strain>
    </source>
</reference>
<dbReference type="Proteomes" id="UP000006718">
    <property type="component" value="Chromosome 6"/>
</dbReference>
<sequence>MNMDAKILNKILANRIQQHIKKLIHHDQVGFIPGMQAWFNIRKSINVIQHINRTKDKNHMIISTDAEKAFDKIQQPFMLKSLNKFGIDGTYLKIIRAIYDKPTANIILNEQQLEKFPLKTGTRQGCPLSPLLFNIALEVLARVIRQEKEIKGIQLGKEEVKLSLFADDMIVYLENPIISAQNLLKLISNFSKISGYKINVQKSQAFLYTSNRQTESQIRNELPFTIASKRIKYLGIQLTRDVKDLFKENYKPLLSEIKEDTNKWKNIPCSWIGRINIVKMAILPKVIYRFNAIPIKLPMSFFTELEKTALKFIWNQKRAHISKTILSQKKKAGGITLPDFKLYYKTTVTKTAWYWYQNRDIDQWNRTESSEIISHIYSHLIFDKPERNKKWGKDSLFNKWCWENWLAISRKLKLDPFLTPYTKINSRWIRDLNVRPKTIKTLEENLGSTIQDIGMGKDFMSKTLKATAAKAKIDKWDLIKLKSFCTAKQSTIRVNRQPTEWEKIFAIYSSDKGLISRTYKELKQICKKKTNNPIKKWAKDMNRYFSKEDMHTANRHMKKCSSSLAIREMQIKTTMRYHLTPVRMAIIKKSVNNRCWRGCGEIGTLLHCWWDCKLVQPLWKTVWRFLKDLELDVPYDPAIPLLGIYPKDYKSCCYKDTCTRMFIAALFTIAKTWNQPKCPSVTDWIKKMWHIYTMEYYAAIKKDEFVSFVGTWMQLETIILSKLSQEQKAKHRMFSLIGGN</sequence>
<accession>A0A5F8ADK0</accession>
<dbReference type="InterPro" id="IPR043502">
    <property type="entry name" value="DNA/RNA_pol_sf"/>
</dbReference>
<name>A0A5F8ADK0_MACMU</name>
<dbReference type="SUPFAM" id="SSF56672">
    <property type="entry name" value="DNA/RNA polymerases"/>
    <property type="match status" value="2"/>
</dbReference>
<evidence type="ECO:0000259" key="2">
    <source>
        <dbReference type="PROSITE" id="PS50878"/>
    </source>
</evidence>
<dbReference type="GeneTree" id="ENSGT01150000286925"/>
<reference evidence="3" key="2">
    <citation type="submission" date="2019-01" db="EMBL/GenBank/DDBJ databases">
        <authorList>
            <person name="Graves T."/>
            <person name="Eichler E.E."/>
            <person name="Wilson R.K."/>
        </authorList>
    </citation>
    <scope>NUCLEOTIDE SEQUENCE [LARGE SCALE GENOMIC DNA]</scope>
    <source>
        <strain evidence="3">17573</strain>
    </source>
</reference>
<dbReference type="EC" id="2.7.7.49" evidence="1"/>
<feature type="domain" description="Reverse transcriptase" evidence="2">
    <location>
        <begin position="1"/>
        <end position="238"/>
    </location>
</feature>
<proteinExistence type="predicted"/>
<evidence type="ECO:0000256" key="1">
    <source>
        <dbReference type="ARBA" id="ARBA00012493"/>
    </source>
</evidence>
<evidence type="ECO:0000313" key="4">
    <source>
        <dbReference type="Proteomes" id="UP000006718"/>
    </source>
</evidence>
<dbReference type="VEuPathDB" id="HostDB:ENSMMUG00000063072"/>
<organism evidence="3 4">
    <name type="scientific">Macaca mulatta</name>
    <name type="common">Rhesus macaque</name>
    <dbReference type="NCBI Taxonomy" id="9544"/>
    <lineage>
        <taxon>Eukaryota</taxon>
        <taxon>Metazoa</taxon>
        <taxon>Chordata</taxon>
        <taxon>Craniata</taxon>
        <taxon>Vertebrata</taxon>
        <taxon>Euteleostomi</taxon>
        <taxon>Mammalia</taxon>
        <taxon>Eutheria</taxon>
        <taxon>Euarchontoglires</taxon>
        <taxon>Primates</taxon>
        <taxon>Haplorrhini</taxon>
        <taxon>Catarrhini</taxon>
        <taxon>Cercopithecidae</taxon>
        <taxon>Cercopithecinae</taxon>
        <taxon>Macaca</taxon>
    </lineage>
</organism>
<dbReference type="Bgee" id="ENSMMUG00000063072">
    <property type="expression patterns" value="Expressed in liver and 7 other cell types or tissues"/>
</dbReference>
<reference evidence="3" key="3">
    <citation type="submission" date="2025-08" db="UniProtKB">
        <authorList>
            <consortium name="Ensembl"/>
        </authorList>
    </citation>
    <scope>IDENTIFICATION</scope>
    <source>
        <strain evidence="3">17573</strain>
    </source>
</reference>
<dbReference type="InterPro" id="IPR000477">
    <property type="entry name" value="RT_dom"/>
</dbReference>
<protein>
    <recommendedName>
        <fullName evidence="1">RNA-directed DNA polymerase</fullName>
        <ecNumber evidence="1">2.7.7.49</ecNumber>
    </recommendedName>
</protein>
<dbReference type="GO" id="GO:0003964">
    <property type="term" value="F:RNA-directed DNA polymerase activity"/>
    <property type="evidence" value="ECO:0007669"/>
    <property type="project" value="UniProtKB-EC"/>
</dbReference>
<keyword evidence="4" id="KW-1185">Reference proteome</keyword>
<dbReference type="CDD" id="cd01650">
    <property type="entry name" value="RT_nLTR_like"/>
    <property type="match status" value="1"/>
</dbReference>
<dbReference type="SMR" id="A0A5F8ADK0"/>
<dbReference type="Ensembl" id="ENSMMUT00000091563.1">
    <property type="protein sequence ID" value="ENSMMUP00000075457.1"/>
    <property type="gene ID" value="ENSMMUG00000063072.1"/>
</dbReference>
<evidence type="ECO:0000313" key="3">
    <source>
        <dbReference type="Ensembl" id="ENSMMUP00000075457.1"/>
    </source>
</evidence>
<dbReference type="Pfam" id="PF00078">
    <property type="entry name" value="RVT_1"/>
    <property type="match status" value="1"/>
</dbReference>
<reference evidence="3" key="4">
    <citation type="submission" date="2025-09" db="UniProtKB">
        <authorList>
            <consortium name="Ensembl"/>
        </authorList>
    </citation>
    <scope>IDENTIFICATION</scope>
    <source>
        <strain evidence="3">17573</strain>
    </source>
</reference>
<dbReference type="PROSITE" id="PS50878">
    <property type="entry name" value="RT_POL"/>
    <property type="match status" value="1"/>
</dbReference>